<reference evidence="5" key="1">
    <citation type="journal article" date="2016" name="Proc. Natl. Acad. Sci. U.S.A.">
        <title>Comparative genomics of biotechnologically important yeasts.</title>
        <authorList>
            <person name="Riley R."/>
            <person name="Haridas S."/>
            <person name="Wolfe K.H."/>
            <person name="Lopes M.R."/>
            <person name="Hittinger C.T."/>
            <person name="Goeker M."/>
            <person name="Salamov A.A."/>
            <person name="Wisecaver J.H."/>
            <person name="Long T.M."/>
            <person name="Calvey C.H."/>
            <person name="Aerts A.L."/>
            <person name="Barry K.W."/>
            <person name="Choi C."/>
            <person name="Clum A."/>
            <person name="Coughlan A.Y."/>
            <person name="Deshpande S."/>
            <person name="Douglass A.P."/>
            <person name="Hanson S.J."/>
            <person name="Klenk H.-P."/>
            <person name="LaButti K.M."/>
            <person name="Lapidus A."/>
            <person name="Lindquist E.A."/>
            <person name="Lipzen A.M."/>
            <person name="Meier-Kolthoff J.P."/>
            <person name="Ohm R.A."/>
            <person name="Otillar R.P."/>
            <person name="Pangilinan J.L."/>
            <person name="Peng Y."/>
            <person name="Rokas A."/>
            <person name="Rosa C.A."/>
            <person name="Scheuner C."/>
            <person name="Sibirny A.A."/>
            <person name="Slot J.C."/>
            <person name="Stielow J.B."/>
            <person name="Sun H."/>
            <person name="Kurtzman C.P."/>
            <person name="Blackwell M."/>
            <person name="Grigoriev I.V."/>
            <person name="Jeffries T.W."/>
        </authorList>
    </citation>
    <scope>NUCLEOTIDE SEQUENCE [LARGE SCALE GENOMIC DNA]</scope>
    <source>
        <strain evidence="5">NRRL Y-1626</strain>
    </source>
</reference>
<dbReference type="SUPFAM" id="SSF57959">
    <property type="entry name" value="Leucine zipper domain"/>
    <property type="match status" value="1"/>
</dbReference>
<comment type="caution">
    <text evidence="4">The sequence shown here is derived from an EMBL/GenBank/DDBJ whole genome shotgun (WGS) entry which is preliminary data.</text>
</comment>
<feature type="compositionally biased region" description="Low complexity" evidence="2">
    <location>
        <begin position="103"/>
        <end position="135"/>
    </location>
</feature>
<evidence type="ECO:0000313" key="4">
    <source>
        <dbReference type="EMBL" id="OBA26335.1"/>
    </source>
</evidence>
<gene>
    <name evidence="4" type="ORF">HANVADRAFT_53208</name>
</gene>
<evidence type="ECO:0000313" key="5">
    <source>
        <dbReference type="Proteomes" id="UP000092321"/>
    </source>
</evidence>
<keyword evidence="1" id="KW-0175">Coiled coil</keyword>
<feature type="region of interest" description="Disordered" evidence="2">
    <location>
        <begin position="319"/>
        <end position="353"/>
    </location>
</feature>
<dbReference type="AlphaFoldDB" id="A0A1B7TCC8"/>
<sequence length="418" mass="47552">MDTNSQQQPQKTRVNSNNGINSFSVPMSQVDSNGLPQQQSYLQHHLTNPLQFKQHSNNSRNTSNLDFITNGNSTDLFFQQRQSSNLLVPNYRLANSQPLQQSNSNGSNHTPTGNNNTNNNNNSNNNNNNNNNNNGLPQRFANKHYANIIGDDNDISMNLKPLYKNYNIDITQWPLTNPPIFESMLSTYEEVDSSLINNNNGNSYAGLQGEGQDAFLHSSHMISEKDRRRRRVSISNGQIDQLNNDLLQMDQLYCSQPPIYPKLIGNNNNNMNNNNMQFKGMVRQITDENTVKLMDDDGHIGDDHFTNITTLKTEVNEEDSFANEKSKNNIRNSSSGKKGGAKRILPPSNTLIPGTPEYKKARLLERNRIAAMKCRQRKKLEKDLMERDYSQVIDENKQLKQKIHELEALLLSKNIQKS</sequence>
<dbReference type="PROSITE" id="PS00036">
    <property type="entry name" value="BZIP_BASIC"/>
    <property type="match status" value="1"/>
</dbReference>
<dbReference type="SMART" id="SM00338">
    <property type="entry name" value="BRLZ"/>
    <property type="match status" value="1"/>
</dbReference>
<dbReference type="PROSITE" id="PS50217">
    <property type="entry name" value="BZIP"/>
    <property type="match status" value="1"/>
</dbReference>
<organism evidence="4 5">
    <name type="scientific">Hanseniaspora valbyensis NRRL Y-1626</name>
    <dbReference type="NCBI Taxonomy" id="766949"/>
    <lineage>
        <taxon>Eukaryota</taxon>
        <taxon>Fungi</taxon>
        <taxon>Dikarya</taxon>
        <taxon>Ascomycota</taxon>
        <taxon>Saccharomycotina</taxon>
        <taxon>Saccharomycetes</taxon>
        <taxon>Saccharomycodales</taxon>
        <taxon>Saccharomycodaceae</taxon>
        <taxon>Hanseniaspora</taxon>
    </lineage>
</organism>
<protein>
    <recommendedName>
        <fullName evidence="3">BZIP domain-containing protein</fullName>
    </recommendedName>
</protein>
<feature type="coiled-coil region" evidence="1">
    <location>
        <begin position="382"/>
        <end position="416"/>
    </location>
</feature>
<dbReference type="OrthoDB" id="295274at2759"/>
<dbReference type="CDD" id="cd14687">
    <property type="entry name" value="bZIP_ATF2"/>
    <property type="match status" value="1"/>
</dbReference>
<feature type="region of interest" description="Disordered" evidence="2">
    <location>
        <begin position="97"/>
        <end position="138"/>
    </location>
</feature>
<proteinExistence type="predicted"/>
<evidence type="ECO:0000256" key="2">
    <source>
        <dbReference type="SAM" id="MobiDB-lite"/>
    </source>
</evidence>
<feature type="domain" description="BZIP" evidence="3">
    <location>
        <begin position="357"/>
        <end position="407"/>
    </location>
</feature>
<dbReference type="EMBL" id="LXPE01000019">
    <property type="protein sequence ID" value="OBA26335.1"/>
    <property type="molecule type" value="Genomic_DNA"/>
</dbReference>
<name>A0A1B7TCC8_9ASCO</name>
<accession>A0A1B7TCC8</accession>
<dbReference type="GO" id="GO:0003700">
    <property type="term" value="F:DNA-binding transcription factor activity"/>
    <property type="evidence" value="ECO:0007669"/>
    <property type="project" value="InterPro"/>
</dbReference>
<dbReference type="Gene3D" id="1.20.5.170">
    <property type="match status" value="1"/>
</dbReference>
<dbReference type="Pfam" id="PF00170">
    <property type="entry name" value="bZIP_1"/>
    <property type="match status" value="1"/>
</dbReference>
<evidence type="ECO:0000256" key="1">
    <source>
        <dbReference type="SAM" id="Coils"/>
    </source>
</evidence>
<feature type="region of interest" description="Disordered" evidence="2">
    <location>
        <begin position="1"/>
        <end position="35"/>
    </location>
</feature>
<dbReference type="InterPro" id="IPR046347">
    <property type="entry name" value="bZIP_sf"/>
</dbReference>
<dbReference type="Proteomes" id="UP000092321">
    <property type="component" value="Unassembled WGS sequence"/>
</dbReference>
<dbReference type="InterPro" id="IPR004827">
    <property type="entry name" value="bZIP"/>
</dbReference>
<evidence type="ECO:0000259" key="3">
    <source>
        <dbReference type="PROSITE" id="PS50217"/>
    </source>
</evidence>
<keyword evidence="5" id="KW-1185">Reference proteome</keyword>